<protein>
    <submittedName>
        <fullName evidence="2">Methyltransferase type 11</fullName>
    </submittedName>
</protein>
<organism evidence="2 3">
    <name type="scientific">Aeromonas enteropelogenes</name>
    <name type="common">Aeromonas trota</name>
    <dbReference type="NCBI Taxonomy" id="29489"/>
    <lineage>
        <taxon>Bacteria</taxon>
        <taxon>Pseudomonadati</taxon>
        <taxon>Pseudomonadota</taxon>
        <taxon>Gammaproteobacteria</taxon>
        <taxon>Aeromonadales</taxon>
        <taxon>Aeromonadaceae</taxon>
        <taxon>Aeromonas</taxon>
    </lineage>
</organism>
<dbReference type="GO" id="GO:0008168">
    <property type="term" value="F:methyltransferase activity"/>
    <property type="evidence" value="ECO:0007669"/>
    <property type="project" value="UniProtKB-KW"/>
</dbReference>
<evidence type="ECO:0000313" key="3">
    <source>
        <dbReference type="Proteomes" id="UP000078435"/>
    </source>
</evidence>
<dbReference type="InterPro" id="IPR029063">
    <property type="entry name" value="SAM-dependent_MTases_sf"/>
</dbReference>
<dbReference type="SUPFAM" id="SSF53335">
    <property type="entry name" value="S-adenosyl-L-methionine-dependent methyltransferases"/>
    <property type="match status" value="1"/>
</dbReference>
<keyword evidence="2" id="KW-0489">Methyltransferase</keyword>
<evidence type="ECO:0000313" key="2">
    <source>
        <dbReference type="EMBL" id="KXU81367.1"/>
    </source>
</evidence>
<comment type="caution">
    <text evidence="2">The sequence shown here is derived from an EMBL/GenBank/DDBJ whole genome shotgun (WGS) entry which is preliminary data.</text>
</comment>
<dbReference type="Proteomes" id="UP000078435">
    <property type="component" value="Unassembled WGS sequence"/>
</dbReference>
<dbReference type="AlphaFoldDB" id="A0A175VLP8"/>
<reference evidence="2 3" key="1">
    <citation type="submission" date="2016-02" db="EMBL/GenBank/DDBJ databases">
        <title>Draft genome sequence of Aeromonas trota strain 1999lcr isolated from cerebrospinal fluid (CSF).</title>
        <authorList>
            <person name="Dallagassa C.B."/>
            <person name="Prediger K.C."/>
            <person name="Weiss V.A."/>
            <person name="Assis F.E."/>
            <person name="Baura V."/>
            <person name="Cruz L.M."/>
            <person name="Souza E.M."/>
            <person name="Pedrosa F.O."/>
            <person name="Fadel-Picheth C.M."/>
        </authorList>
    </citation>
    <scope>NUCLEOTIDE SEQUENCE [LARGE SCALE GENOMIC DNA]</scope>
    <source>
        <strain evidence="2 3">1999lcr</strain>
    </source>
</reference>
<evidence type="ECO:0000259" key="1">
    <source>
        <dbReference type="Pfam" id="PF13649"/>
    </source>
</evidence>
<dbReference type="Pfam" id="PF13649">
    <property type="entry name" value="Methyltransf_25"/>
    <property type="match status" value="1"/>
</dbReference>
<name>A0A175VLP8_AEREN</name>
<dbReference type="OrthoDB" id="9811589at2"/>
<gene>
    <name evidence="2" type="ORF">LCR_06560</name>
</gene>
<dbReference type="GO" id="GO:0032259">
    <property type="term" value="P:methylation"/>
    <property type="evidence" value="ECO:0007669"/>
    <property type="project" value="UniProtKB-KW"/>
</dbReference>
<dbReference type="InterPro" id="IPR041698">
    <property type="entry name" value="Methyltransf_25"/>
</dbReference>
<keyword evidence="2" id="KW-0808">Transferase</keyword>
<dbReference type="CDD" id="cd02440">
    <property type="entry name" value="AdoMet_MTases"/>
    <property type="match status" value="1"/>
</dbReference>
<dbReference type="RefSeq" id="WP_061475460.1">
    <property type="nucleotide sequence ID" value="NZ_JMGO02000002.1"/>
</dbReference>
<accession>A0A175VLP8</accession>
<feature type="domain" description="Methyltransferase" evidence="1">
    <location>
        <begin position="162"/>
        <end position="255"/>
    </location>
</feature>
<dbReference type="Gene3D" id="3.40.50.150">
    <property type="entry name" value="Vaccinia Virus protein VP39"/>
    <property type="match status" value="1"/>
</dbReference>
<sequence length="330" mass="37399">MNIILFPFDRVEKGATIAIYCAGEISESFLSQLRAVNYCQVAWLVDRKFESREQQGNLVCLPPNLMDWQLPDQIIIASQAFKNEISEYLLGMGVAASKLIAIGDEQKIDVLDLIQARLSAAPAGYDWGAYYKSAELATQAQYQKFIKPILEQWEGELDYSNVLDFACGEGRIAELIQERCQNLRLIDANTKAVDFCRERFAKYQHVQVQCNAAGALPQADGSLSLIYSWDAMVHFSYKSLDFYLYEFNRVLQPQGYVLMHHSNLAALANKMRVFEQWNFNPAGRSLVSKEDVIFIAQHHGFEVVEQTLIDWECNDMDCISVLKKTAGTCG</sequence>
<proteinExistence type="predicted"/>
<dbReference type="EMBL" id="JMGO02000002">
    <property type="protein sequence ID" value="KXU81367.1"/>
    <property type="molecule type" value="Genomic_DNA"/>
</dbReference>
<dbReference type="Gene3D" id="3.40.50.720">
    <property type="entry name" value="NAD(P)-binding Rossmann-like Domain"/>
    <property type="match status" value="1"/>
</dbReference>